<proteinExistence type="predicted"/>
<gene>
    <name evidence="1" type="ORF">ENV75_04690</name>
</gene>
<name>A0A7C4EMG6_9BACT</name>
<organism evidence="1">
    <name type="scientific">Thermodesulfovibrio aggregans</name>
    <dbReference type="NCBI Taxonomy" id="86166"/>
    <lineage>
        <taxon>Bacteria</taxon>
        <taxon>Pseudomonadati</taxon>
        <taxon>Nitrospirota</taxon>
        <taxon>Thermodesulfovibrionia</taxon>
        <taxon>Thermodesulfovibrionales</taxon>
        <taxon>Thermodesulfovibrionaceae</taxon>
        <taxon>Thermodesulfovibrio</taxon>
    </lineage>
</organism>
<dbReference type="EMBL" id="DTHO01000052">
    <property type="protein sequence ID" value="HGG99728.1"/>
    <property type="molecule type" value="Genomic_DNA"/>
</dbReference>
<reference evidence="1" key="1">
    <citation type="journal article" date="2020" name="mSystems">
        <title>Genome- and Community-Level Interaction Insights into Carbon Utilization and Element Cycling Functions of Hydrothermarchaeota in Hydrothermal Sediment.</title>
        <authorList>
            <person name="Zhou Z."/>
            <person name="Liu Y."/>
            <person name="Xu W."/>
            <person name="Pan J."/>
            <person name="Luo Z.H."/>
            <person name="Li M."/>
        </authorList>
    </citation>
    <scope>NUCLEOTIDE SEQUENCE [LARGE SCALE GENOMIC DNA]</scope>
    <source>
        <strain evidence="1">SpSt-788</strain>
    </source>
</reference>
<accession>A0A7C4EMG6</accession>
<sequence>MKLFDFLRALARQLIDNDYNDEILKDFSLFDIDLHQVKEELNFIEVNELLEVEEIDMVKALLVYLLMKETDLSEDDIYSFIFSKGKQIVWN</sequence>
<comment type="caution">
    <text evidence="1">The sequence shown here is derived from an EMBL/GenBank/DDBJ whole genome shotgun (WGS) entry which is preliminary data.</text>
</comment>
<evidence type="ECO:0000313" key="1">
    <source>
        <dbReference type="EMBL" id="HGG99728.1"/>
    </source>
</evidence>
<dbReference type="AlphaFoldDB" id="A0A7C4EMG6"/>
<protein>
    <submittedName>
        <fullName evidence="1">Uncharacterized protein</fullName>
    </submittedName>
</protein>